<evidence type="ECO:0000313" key="2">
    <source>
        <dbReference type="Proteomes" id="UP001597045"/>
    </source>
</evidence>
<proteinExistence type="predicted"/>
<name>A0ABW3MPX5_9PSEU</name>
<gene>
    <name evidence="1" type="ORF">ACFQ1S_41265</name>
</gene>
<feature type="non-terminal residue" evidence="1">
    <location>
        <position position="70"/>
    </location>
</feature>
<dbReference type="EMBL" id="JBHTIS010003668">
    <property type="protein sequence ID" value="MFD1051530.1"/>
    <property type="molecule type" value="Genomic_DNA"/>
</dbReference>
<reference evidence="2" key="1">
    <citation type="journal article" date="2019" name="Int. J. Syst. Evol. Microbiol.">
        <title>The Global Catalogue of Microorganisms (GCM) 10K type strain sequencing project: providing services to taxonomists for standard genome sequencing and annotation.</title>
        <authorList>
            <consortium name="The Broad Institute Genomics Platform"/>
            <consortium name="The Broad Institute Genome Sequencing Center for Infectious Disease"/>
            <person name="Wu L."/>
            <person name="Ma J."/>
        </authorList>
    </citation>
    <scope>NUCLEOTIDE SEQUENCE [LARGE SCALE GENOMIC DNA]</scope>
    <source>
        <strain evidence="2">JCM 31486</strain>
    </source>
</reference>
<sequence length="70" mass="7559">MPTRRTATAVDVQPADPAKARDVTAVEQTTFLKPHGWSVSPVLRLPTVRESKPIVVPDGVSAGRRLSQLV</sequence>
<organism evidence="1 2">
    <name type="scientific">Kibdelosporangium lantanae</name>
    <dbReference type="NCBI Taxonomy" id="1497396"/>
    <lineage>
        <taxon>Bacteria</taxon>
        <taxon>Bacillati</taxon>
        <taxon>Actinomycetota</taxon>
        <taxon>Actinomycetes</taxon>
        <taxon>Pseudonocardiales</taxon>
        <taxon>Pseudonocardiaceae</taxon>
        <taxon>Kibdelosporangium</taxon>
    </lineage>
</organism>
<keyword evidence="2" id="KW-1185">Reference proteome</keyword>
<dbReference type="Proteomes" id="UP001597045">
    <property type="component" value="Unassembled WGS sequence"/>
</dbReference>
<evidence type="ECO:0000313" key="1">
    <source>
        <dbReference type="EMBL" id="MFD1051530.1"/>
    </source>
</evidence>
<comment type="caution">
    <text evidence="1">The sequence shown here is derived from an EMBL/GenBank/DDBJ whole genome shotgun (WGS) entry which is preliminary data.</text>
</comment>
<accession>A0ABW3MPX5</accession>
<protein>
    <submittedName>
        <fullName evidence="1">Uncharacterized protein</fullName>
    </submittedName>
</protein>